<keyword evidence="6" id="KW-1185">Reference proteome</keyword>
<evidence type="ECO:0000256" key="1">
    <source>
        <dbReference type="ARBA" id="ARBA00023015"/>
    </source>
</evidence>
<accession>A0ABW1VEX7</accession>
<keyword evidence="1" id="KW-0805">Transcription regulation</keyword>
<name>A0ABW1VEX7_9MICO</name>
<gene>
    <name evidence="5" type="ORF">ACFQB0_04685</name>
</gene>
<dbReference type="InterPro" id="IPR036388">
    <property type="entry name" value="WH-like_DNA-bd_sf"/>
</dbReference>
<dbReference type="PROSITE" id="PS51118">
    <property type="entry name" value="HTH_HXLR"/>
    <property type="match status" value="1"/>
</dbReference>
<evidence type="ECO:0000256" key="2">
    <source>
        <dbReference type="ARBA" id="ARBA00023125"/>
    </source>
</evidence>
<organism evidence="5 6">
    <name type="scientific">Luethyella okanaganae</name>
    <dbReference type="NCBI Taxonomy" id="69372"/>
    <lineage>
        <taxon>Bacteria</taxon>
        <taxon>Bacillati</taxon>
        <taxon>Actinomycetota</taxon>
        <taxon>Actinomycetes</taxon>
        <taxon>Micrococcales</taxon>
        <taxon>Microbacteriaceae</taxon>
        <taxon>Luethyella</taxon>
    </lineage>
</organism>
<dbReference type="SUPFAM" id="SSF46785">
    <property type="entry name" value="Winged helix' DNA-binding domain"/>
    <property type="match status" value="1"/>
</dbReference>
<evidence type="ECO:0000313" key="5">
    <source>
        <dbReference type="EMBL" id="MFC6355403.1"/>
    </source>
</evidence>
<keyword evidence="2" id="KW-0238">DNA-binding</keyword>
<dbReference type="PANTHER" id="PTHR33204">
    <property type="entry name" value="TRANSCRIPTIONAL REGULATOR, MARR FAMILY"/>
    <property type="match status" value="1"/>
</dbReference>
<reference evidence="6" key="1">
    <citation type="journal article" date="2019" name="Int. J. Syst. Evol. Microbiol.">
        <title>The Global Catalogue of Microorganisms (GCM) 10K type strain sequencing project: providing services to taxonomists for standard genome sequencing and annotation.</title>
        <authorList>
            <consortium name="The Broad Institute Genomics Platform"/>
            <consortium name="The Broad Institute Genome Sequencing Center for Infectious Disease"/>
            <person name="Wu L."/>
            <person name="Ma J."/>
        </authorList>
    </citation>
    <scope>NUCLEOTIDE SEQUENCE [LARGE SCALE GENOMIC DNA]</scope>
    <source>
        <strain evidence="6">CCUG 43304</strain>
    </source>
</reference>
<dbReference type="Proteomes" id="UP001596306">
    <property type="component" value="Unassembled WGS sequence"/>
</dbReference>
<feature type="domain" description="HTH hxlR-type" evidence="4">
    <location>
        <begin position="16"/>
        <end position="115"/>
    </location>
</feature>
<protein>
    <submittedName>
        <fullName evidence="5">Winged helix-turn-helix transcriptional regulator</fullName>
    </submittedName>
</protein>
<keyword evidence="3" id="KW-0804">Transcription</keyword>
<evidence type="ECO:0000313" key="6">
    <source>
        <dbReference type="Proteomes" id="UP001596306"/>
    </source>
</evidence>
<evidence type="ECO:0000256" key="3">
    <source>
        <dbReference type="ARBA" id="ARBA00023163"/>
    </source>
</evidence>
<dbReference type="InterPro" id="IPR036390">
    <property type="entry name" value="WH_DNA-bd_sf"/>
</dbReference>
<dbReference type="EMBL" id="JBHSTP010000001">
    <property type="protein sequence ID" value="MFC6355403.1"/>
    <property type="molecule type" value="Genomic_DNA"/>
</dbReference>
<proteinExistence type="predicted"/>
<dbReference type="Gene3D" id="1.10.10.10">
    <property type="entry name" value="Winged helix-like DNA-binding domain superfamily/Winged helix DNA-binding domain"/>
    <property type="match status" value="1"/>
</dbReference>
<dbReference type="Pfam" id="PF01638">
    <property type="entry name" value="HxlR"/>
    <property type="match status" value="1"/>
</dbReference>
<dbReference type="RefSeq" id="WP_386728182.1">
    <property type="nucleotide sequence ID" value="NZ_JBHSTP010000001.1"/>
</dbReference>
<comment type="caution">
    <text evidence="5">The sequence shown here is derived from an EMBL/GenBank/DDBJ whole genome shotgun (WGS) entry which is preliminary data.</text>
</comment>
<evidence type="ECO:0000259" key="4">
    <source>
        <dbReference type="PROSITE" id="PS51118"/>
    </source>
</evidence>
<dbReference type="InterPro" id="IPR002577">
    <property type="entry name" value="HTH_HxlR"/>
</dbReference>
<sequence length="124" mass="14548">MEIDMVDEDHLAGDPCPFEPVVDLVFARWTSHVLWLLSQHQHMRFGELQSHIPAVTPKVLTERLRRLERDGLVERTYHREIPPRVEYSITPLASTLTPIFRTLTAWSEDHLHAVLDARDRFDQK</sequence>